<gene>
    <name evidence="2" type="ORF">HHL11_07360</name>
</gene>
<reference evidence="2 3" key="1">
    <citation type="submission" date="2020-04" db="EMBL/GenBank/DDBJ databases">
        <title>Ramlibacter sp. G-1-2-2 isolated from soil.</title>
        <authorList>
            <person name="Dahal R.H."/>
        </authorList>
    </citation>
    <scope>NUCLEOTIDE SEQUENCE [LARGE SCALE GENOMIC DNA]</scope>
    <source>
        <strain evidence="2 3">G-1-2-2</strain>
    </source>
</reference>
<feature type="region of interest" description="Disordered" evidence="1">
    <location>
        <begin position="1"/>
        <end position="93"/>
    </location>
</feature>
<organism evidence="2 3">
    <name type="scientific">Ramlibacter agri</name>
    <dbReference type="NCBI Taxonomy" id="2728837"/>
    <lineage>
        <taxon>Bacteria</taxon>
        <taxon>Pseudomonadati</taxon>
        <taxon>Pseudomonadota</taxon>
        <taxon>Betaproteobacteria</taxon>
        <taxon>Burkholderiales</taxon>
        <taxon>Comamonadaceae</taxon>
        <taxon>Ramlibacter</taxon>
    </lineage>
</organism>
<evidence type="ECO:0000313" key="2">
    <source>
        <dbReference type="EMBL" id="NML43561.1"/>
    </source>
</evidence>
<dbReference type="RefSeq" id="WP_169417760.1">
    <property type="nucleotide sequence ID" value="NZ_JABBFX010000001.1"/>
</dbReference>
<name>A0A848H1V8_9BURK</name>
<dbReference type="EMBL" id="JABBFX010000001">
    <property type="protein sequence ID" value="NML43561.1"/>
    <property type="molecule type" value="Genomic_DNA"/>
</dbReference>
<evidence type="ECO:0000313" key="3">
    <source>
        <dbReference type="Proteomes" id="UP000541185"/>
    </source>
</evidence>
<dbReference type="AlphaFoldDB" id="A0A848H1V8"/>
<comment type="caution">
    <text evidence="2">The sequence shown here is derived from an EMBL/GenBank/DDBJ whole genome shotgun (WGS) entry which is preliminary data.</text>
</comment>
<sequence>MPDRKEGGGPAAHGWATEVTWDGGRGRQPYANQGAEEQGPVAAETEAGDRGAASGRNYEQSQQVLGFPVTDKSEADPTVATERAAPAERTKPE</sequence>
<keyword evidence="3" id="KW-1185">Reference proteome</keyword>
<dbReference type="Proteomes" id="UP000541185">
    <property type="component" value="Unassembled WGS sequence"/>
</dbReference>
<proteinExistence type="predicted"/>
<accession>A0A848H1V8</accession>
<protein>
    <submittedName>
        <fullName evidence="2">Uncharacterized protein</fullName>
    </submittedName>
</protein>
<evidence type="ECO:0000256" key="1">
    <source>
        <dbReference type="SAM" id="MobiDB-lite"/>
    </source>
</evidence>